<dbReference type="EMBL" id="JACSQF010000010">
    <property type="protein sequence ID" value="MBD7981282.1"/>
    <property type="molecule type" value="Genomic_DNA"/>
</dbReference>
<reference evidence="1 2" key="1">
    <citation type="submission" date="2020-08" db="EMBL/GenBank/DDBJ databases">
        <title>A Genomic Blueprint of the Chicken Gut Microbiome.</title>
        <authorList>
            <person name="Gilroy R."/>
            <person name="Ravi A."/>
            <person name="Getino M."/>
            <person name="Pursley I."/>
            <person name="Horton D.L."/>
            <person name="Alikhan N.-F."/>
            <person name="Baker D."/>
            <person name="Gharbi K."/>
            <person name="Hall N."/>
            <person name="Watson M."/>
            <person name="Adriaenssens E.M."/>
            <person name="Foster-Nyarko E."/>
            <person name="Jarju S."/>
            <person name="Secka A."/>
            <person name="Antonio M."/>
            <person name="Oren A."/>
            <person name="Chaudhuri R."/>
            <person name="La Ragione R.M."/>
            <person name="Hildebrand F."/>
            <person name="Pallen M.J."/>
        </authorList>
    </citation>
    <scope>NUCLEOTIDE SEQUENCE [LARGE SCALE GENOMIC DNA]</scope>
    <source>
        <strain evidence="1 2">Sa2CUA9</strain>
    </source>
</reference>
<proteinExistence type="predicted"/>
<dbReference type="RefSeq" id="WP_191803757.1">
    <property type="nucleotide sequence ID" value="NZ_JACSQF010000010.1"/>
</dbReference>
<name>A0ABR8TZT6_9CELL</name>
<evidence type="ECO:0000313" key="1">
    <source>
        <dbReference type="EMBL" id="MBD7981282.1"/>
    </source>
</evidence>
<protein>
    <submittedName>
        <fullName evidence="1">Uncharacterized protein</fullName>
    </submittedName>
</protein>
<comment type="caution">
    <text evidence="1">The sequence shown here is derived from an EMBL/GenBank/DDBJ whole genome shotgun (WGS) entry which is preliminary data.</text>
</comment>
<gene>
    <name evidence="1" type="ORF">H9641_11235</name>
</gene>
<organism evidence="1 2">
    <name type="scientific">Oerskovia merdavium</name>
    <dbReference type="NCBI Taxonomy" id="2762227"/>
    <lineage>
        <taxon>Bacteria</taxon>
        <taxon>Bacillati</taxon>
        <taxon>Actinomycetota</taxon>
        <taxon>Actinomycetes</taxon>
        <taxon>Micrococcales</taxon>
        <taxon>Cellulomonadaceae</taxon>
        <taxon>Oerskovia</taxon>
    </lineage>
</organism>
<accession>A0ABR8TZT6</accession>
<keyword evidence="2" id="KW-1185">Reference proteome</keyword>
<sequence>MDDHRLDRELRRMEIIARLETLRVAGRERPQGAQRRLLAVSVRAQEMRPRLP</sequence>
<evidence type="ECO:0000313" key="2">
    <source>
        <dbReference type="Proteomes" id="UP000655570"/>
    </source>
</evidence>
<dbReference type="Proteomes" id="UP000655570">
    <property type="component" value="Unassembled WGS sequence"/>
</dbReference>